<evidence type="ECO:0000256" key="1">
    <source>
        <dbReference type="SAM" id="MobiDB-lite"/>
    </source>
</evidence>
<evidence type="ECO:0008006" key="5">
    <source>
        <dbReference type="Google" id="ProtNLM"/>
    </source>
</evidence>
<dbReference type="RefSeq" id="WP_305005546.1">
    <property type="nucleotide sequence ID" value="NZ_JAUQSY010000003.1"/>
</dbReference>
<name>A0ABT9B7I3_9BACT</name>
<accession>A0ABT9B7I3</accession>
<feature type="compositionally biased region" description="Basic and acidic residues" evidence="1">
    <location>
        <begin position="107"/>
        <end position="121"/>
    </location>
</feature>
<evidence type="ECO:0000313" key="3">
    <source>
        <dbReference type="EMBL" id="MDO7874231.1"/>
    </source>
</evidence>
<feature type="chain" id="PRO_5045370203" description="Lipoprotein" evidence="2">
    <location>
        <begin position="24"/>
        <end position="231"/>
    </location>
</feature>
<dbReference type="PROSITE" id="PS51257">
    <property type="entry name" value="PROKAR_LIPOPROTEIN"/>
    <property type="match status" value="1"/>
</dbReference>
<protein>
    <recommendedName>
        <fullName evidence="5">Lipoprotein</fullName>
    </recommendedName>
</protein>
<proteinExistence type="predicted"/>
<feature type="compositionally biased region" description="Acidic residues" evidence="1">
    <location>
        <begin position="140"/>
        <end position="150"/>
    </location>
</feature>
<dbReference type="Proteomes" id="UP001176429">
    <property type="component" value="Unassembled WGS sequence"/>
</dbReference>
<sequence>MRTSLTFFSLLTLGLLTIGCSSTQTPQDMCDCLNKSADAYTAKHPDLTKAELESNGNEVMTELIAPCKEMGEAIEKRLKESDPTAYTKVQGEMQTCLNTLAEKMKAGAKDESLSQADKEAQQEADEDAAQDAAEARADAADVDNDAAGTSDEDWNQLITTYEQYATQYAGLMAKANKGDLSAGAQASELYVKVEELGGQFEEAEGKLTPAQAARFAKVQARVMQAMMKTQN</sequence>
<dbReference type="EMBL" id="JAUQSY010000003">
    <property type="protein sequence ID" value="MDO7874231.1"/>
    <property type="molecule type" value="Genomic_DNA"/>
</dbReference>
<feature type="signal peptide" evidence="2">
    <location>
        <begin position="1"/>
        <end position="23"/>
    </location>
</feature>
<organism evidence="3 4">
    <name type="scientific">Hymenobacter aranciens</name>
    <dbReference type="NCBI Taxonomy" id="3063996"/>
    <lineage>
        <taxon>Bacteria</taxon>
        <taxon>Pseudomonadati</taxon>
        <taxon>Bacteroidota</taxon>
        <taxon>Cytophagia</taxon>
        <taxon>Cytophagales</taxon>
        <taxon>Hymenobacteraceae</taxon>
        <taxon>Hymenobacter</taxon>
    </lineage>
</organism>
<feature type="region of interest" description="Disordered" evidence="1">
    <location>
        <begin position="107"/>
        <end position="150"/>
    </location>
</feature>
<reference evidence="3" key="1">
    <citation type="submission" date="2023-07" db="EMBL/GenBank/DDBJ databases">
        <authorList>
            <person name="Kim M.K."/>
        </authorList>
    </citation>
    <scope>NUCLEOTIDE SEQUENCE</scope>
    <source>
        <strain evidence="3">ASUV-10-1</strain>
    </source>
</reference>
<keyword evidence="4" id="KW-1185">Reference proteome</keyword>
<comment type="caution">
    <text evidence="3">The sequence shown here is derived from an EMBL/GenBank/DDBJ whole genome shotgun (WGS) entry which is preliminary data.</text>
</comment>
<evidence type="ECO:0000313" key="4">
    <source>
        <dbReference type="Proteomes" id="UP001176429"/>
    </source>
</evidence>
<gene>
    <name evidence="3" type="ORF">Q5H93_05760</name>
</gene>
<keyword evidence="2" id="KW-0732">Signal</keyword>
<evidence type="ECO:0000256" key="2">
    <source>
        <dbReference type="SAM" id="SignalP"/>
    </source>
</evidence>